<dbReference type="RefSeq" id="WP_344885718.1">
    <property type="nucleotide sequence ID" value="NZ_BAABAL010000027.1"/>
</dbReference>
<dbReference type="PANTHER" id="PTHR37809">
    <property type="entry name" value="RIBOSOMAL PROTEIN S12 METHYLTHIOTRANSFERASE ACCESSORY FACTOR YCAO"/>
    <property type="match status" value="1"/>
</dbReference>
<dbReference type="Gene3D" id="3.30.160.660">
    <property type="match status" value="1"/>
</dbReference>
<dbReference type="Pfam" id="PF02624">
    <property type="entry name" value="YcaO"/>
    <property type="match status" value="1"/>
</dbReference>
<dbReference type="Proteomes" id="UP001501747">
    <property type="component" value="Unassembled WGS sequence"/>
</dbReference>
<dbReference type="InterPro" id="IPR003776">
    <property type="entry name" value="YcaO-like_dom"/>
</dbReference>
<sequence>MYLGTHQEHVSDELRALEHLVSPYGLISHTASLPVREGEPSFAVHLAHIGDPSQALGNLDGWAHGEDMGNVDGAGSALTSERARLVSIAEGLERYSTCAWSEDELVTAAENDLEEEFVSPSRWPRCSPAELAREDCNMAEYDPSVPIRWARAWSLTRRVPVLVPAIAAYLHMPYQSRSERFLRGITTGAAVHSDVRAAVLNGVLEVVERDAIALVWLQRLRLPEIAVDPERLDPGVREFYRAGTSTGLRVRLYDATTDFGIPVIYAVQLADADGTLAQIVAATCDISAERALGKIYRELSSLRVALRGHVASFETREPDRDKVSVTGGAVYNAAPERRHIFDFLLEGDRPTRRIDEMPAVPEGADALDTMVSRLAERDAEVLVVDITTDEARQVGMRATKVLIPEAMPVSFVHSERFLGTPRLYDAPRAMGHPSHSEDDINPEHQPFA</sequence>
<protein>
    <recommendedName>
        <fullName evidence="2">YcaO domain-containing protein</fullName>
    </recommendedName>
</protein>
<organism evidence="3 4">
    <name type="scientific">Allokutzneria multivorans</name>
    <dbReference type="NCBI Taxonomy" id="1142134"/>
    <lineage>
        <taxon>Bacteria</taxon>
        <taxon>Bacillati</taxon>
        <taxon>Actinomycetota</taxon>
        <taxon>Actinomycetes</taxon>
        <taxon>Pseudonocardiales</taxon>
        <taxon>Pseudonocardiaceae</taxon>
        <taxon>Allokutzneria</taxon>
    </lineage>
</organism>
<dbReference type="PROSITE" id="PS51664">
    <property type="entry name" value="YCAO"/>
    <property type="match status" value="1"/>
</dbReference>
<dbReference type="Gene3D" id="3.30.40.250">
    <property type="match status" value="1"/>
</dbReference>
<feature type="region of interest" description="Disordered" evidence="1">
    <location>
        <begin position="428"/>
        <end position="448"/>
    </location>
</feature>
<reference evidence="4" key="1">
    <citation type="journal article" date="2019" name="Int. J. Syst. Evol. Microbiol.">
        <title>The Global Catalogue of Microorganisms (GCM) 10K type strain sequencing project: providing services to taxonomists for standard genome sequencing and annotation.</title>
        <authorList>
            <consortium name="The Broad Institute Genomics Platform"/>
            <consortium name="The Broad Institute Genome Sequencing Center for Infectious Disease"/>
            <person name="Wu L."/>
            <person name="Ma J."/>
        </authorList>
    </citation>
    <scope>NUCLEOTIDE SEQUENCE [LARGE SCALE GENOMIC DNA]</scope>
    <source>
        <strain evidence="4">JCM 17342</strain>
    </source>
</reference>
<evidence type="ECO:0000259" key="2">
    <source>
        <dbReference type="PROSITE" id="PS51664"/>
    </source>
</evidence>
<gene>
    <name evidence="3" type="ORF">GCM10022247_72360</name>
</gene>
<proteinExistence type="predicted"/>
<evidence type="ECO:0000256" key="1">
    <source>
        <dbReference type="SAM" id="MobiDB-lite"/>
    </source>
</evidence>
<comment type="caution">
    <text evidence="3">The sequence shown here is derived from an EMBL/GenBank/DDBJ whole genome shotgun (WGS) entry which is preliminary data.</text>
</comment>
<evidence type="ECO:0000313" key="4">
    <source>
        <dbReference type="Proteomes" id="UP001501747"/>
    </source>
</evidence>
<accession>A0ABP7U5J2</accession>
<dbReference type="PANTHER" id="PTHR37809:SF1">
    <property type="entry name" value="RIBOSOMAL PROTEIN S12 METHYLTHIOTRANSFERASE ACCESSORY FACTOR YCAO"/>
    <property type="match status" value="1"/>
</dbReference>
<evidence type="ECO:0000313" key="3">
    <source>
        <dbReference type="EMBL" id="GAA4036175.1"/>
    </source>
</evidence>
<dbReference type="Gene3D" id="3.30.1330.230">
    <property type="match status" value="1"/>
</dbReference>
<keyword evidence="4" id="KW-1185">Reference proteome</keyword>
<dbReference type="NCBIfam" id="TIGR03604">
    <property type="entry name" value="TOMM_cyclo_SagD"/>
    <property type="match status" value="1"/>
</dbReference>
<dbReference type="InterPro" id="IPR027624">
    <property type="entry name" value="TOMM_cyclo_SagD"/>
</dbReference>
<feature type="domain" description="YcaO" evidence="2">
    <location>
        <begin position="75"/>
        <end position="448"/>
    </location>
</feature>
<dbReference type="EMBL" id="BAABAL010000027">
    <property type="protein sequence ID" value="GAA4036175.1"/>
    <property type="molecule type" value="Genomic_DNA"/>
</dbReference>
<name>A0ABP7U5J2_9PSEU</name>